<evidence type="ECO:0000313" key="2">
    <source>
        <dbReference type="Proteomes" id="UP001225933"/>
    </source>
</evidence>
<dbReference type="RefSeq" id="WP_214590310.1">
    <property type="nucleotide sequence ID" value="NZ_JAUHGV010000018.1"/>
</dbReference>
<name>A0AAJ1VL28_9FLAO</name>
<dbReference type="Proteomes" id="UP001225933">
    <property type="component" value="Unassembled WGS sequence"/>
</dbReference>
<dbReference type="AlphaFoldDB" id="A0AAJ1VL28"/>
<sequence length="301" mass="35166">MEENKITPREVLKSYFEKGDYPTQDQFAELIDSLKHKDDILTNKETVEFANSLASMDNGYVIYYIDLNNGGKELKFPLVISQDGFEDQVIEIGNTYGNEKRQYFLDNGPYIIKAKKFPKEGLNNYEYYRLYYQIESNYGIYRFFGNNLPTIPEGFEFGTLTDKRFLVQIYKDNLGQQLNIVNTNIKFINNTDLSIQYRPESGYWGHRFIDKDFVTDHYNLWDNLYFYYKADLTTVTQNIVCQAYDEDTGQLLMTGYLYAGQNNVNTWGGGSANMVRNIRIECNYLNNQVIQNNQPTSTIID</sequence>
<protein>
    <submittedName>
        <fullName evidence="1">Uncharacterized protein</fullName>
    </submittedName>
</protein>
<gene>
    <name evidence="1" type="ORF">QX233_14555</name>
</gene>
<dbReference type="EMBL" id="JAUHGV010000018">
    <property type="protein sequence ID" value="MDN4013696.1"/>
    <property type="molecule type" value="Genomic_DNA"/>
</dbReference>
<accession>A0AAJ1VL28</accession>
<reference evidence="1" key="1">
    <citation type="submission" date="2023-06" db="EMBL/GenBank/DDBJ databases">
        <title>Two Chryseobacterium gambrini strains from China.</title>
        <authorList>
            <person name="Zeng J."/>
            <person name="Wu Y."/>
        </authorList>
    </citation>
    <scope>NUCLEOTIDE SEQUENCE</scope>
    <source>
        <strain evidence="1">SQ219</strain>
    </source>
</reference>
<organism evidence="1 2">
    <name type="scientific">Chryseobacterium gambrini</name>
    <dbReference type="NCBI Taxonomy" id="373672"/>
    <lineage>
        <taxon>Bacteria</taxon>
        <taxon>Pseudomonadati</taxon>
        <taxon>Bacteroidota</taxon>
        <taxon>Flavobacteriia</taxon>
        <taxon>Flavobacteriales</taxon>
        <taxon>Weeksellaceae</taxon>
        <taxon>Chryseobacterium group</taxon>
        <taxon>Chryseobacterium</taxon>
    </lineage>
</organism>
<proteinExistence type="predicted"/>
<evidence type="ECO:0000313" key="1">
    <source>
        <dbReference type="EMBL" id="MDN4013696.1"/>
    </source>
</evidence>
<comment type="caution">
    <text evidence="1">The sequence shown here is derived from an EMBL/GenBank/DDBJ whole genome shotgun (WGS) entry which is preliminary data.</text>
</comment>